<evidence type="ECO:0000256" key="6">
    <source>
        <dbReference type="ARBA" id="ARBA00023004"/>
    </source>
</evidence>
<evidence type="ECO:0000256" key="3">
    <source>
        <dbReference type="ARBA" id="ARBA00022617"/>
    </source>
</evidence>
<dbReference type="AlphaFoldDB" id="A0A2G5IBC3"/>
<dbReference type="Proteomes" id="UP001302367">
    <property type="component" value="Chromosome 1"/>
</dbReference>
<organism evidence="9 11">
    <name type="scientific">Cercospora beticola</name>
    <name type="common">Sugarbeet leaf spot fungus</name>
    <dbReference type="NCBI Taxonomy" id="122368"/>
    <lineage>
        <taxon>Eukaryota</taxon>
        <taxon>Fungi</taxon>
        <taxon>Dikarya</taxon>
        <taxon>Ascomycota</taxon>
        <taxon>Pezizomycotina</taxon>
        <taxon>Dothideomycetes</taxon>
        <taxon>Dothideomycetidae</taxon>
        <taxon>Mycosphaerellales</taxon>
        <taxon>Mycosphaerellaceae</taxon>
        <taxon>Cercospora</taxon>
    </lineage>
</organism>
<dbReference type="PANTHER" id="PTHR33577">
    <property type="entry name" value="STERIGMATOCYSTIN BIOSYNTHESIS PEROXIDASE STCC-RELATED"/>
    <property type="match status" value="1"/>
</dbReference>
<dbReference type="EMBL" id="LKMD01000100">
    <property type="protein sequence ID" value="PIB02050.1"/>
    <property type="molecule type" value="Genomic_DNA"/>
</dbReference>
<dbReference type="InterPro" id="IPR036851">
    <property type="entry name" value="Chloroperoxidase-like_sf"/>
</dbReference>
<dbReference type="PROSITE" id="PS51405">
    <property type="entry name" value="HEME_HALOPEROXIDASE"/>
    <property type="match status" value="1"/>
</dbReference>
<comment type="similarity">
    <text evidence="7">Belongs to the chloroperoxidase family.</text>
</comment>
<dbReference type="SUPFAM" id="SSF47571">
    <property type="entry name" value="Cloroperoxidase"/>
    <property type="match status" value="1"/>
</dbReference>
<evidence type="ECO:0000313" key="9">
    <source>
        <dbReference type="EMBL" id="PIB02050.1"/>
    </source>
</evidence>
<dbReference type="Proteomes" id="UP000230605">
    <property type="component" value="Chromosome 1"/>
</dbReference>
<reference evidence="9 11" key="1">
    <citation type="submission" date="2015-10" db="EMBL/GenBank/DDBJ databases">
        <title>The cercosporin biosynthetic gene cluster was horizontally transferred to several fungal lineages and shown to be expanded in Cercospora beticola based on microsynteny with recipient genomes.</title>
        <authorList>
            <person name="De Jonge R."/>
            <person name="Ebert M.K."/>
            <person name="Suttle J.C."/>
            <person name="Jurick Ii W.M."/>
            <person name="Secor G.A."/>
            <person name="Thomma B.P."/>
            <person name="Van De Peer Y."/>
            <person name="Bolton M.D."/>
        </authorList>
    </citation>
    <scope>NUCLEOTIDE SEQUENCE [LARGE SCALE GENOMIC DNA]</scope>
    <source>
        <strain evidence="9 11">09-40</strain>
    </source>
</reference>
<name>A0A2G5IBC3_CERBT</name>
<reference evidence="10 12" key="2">
    <citation type="submission" date="2023-09" db="EMBL/GenBank/DDBJ databases">
        <title>Complete-Gapless Cercospora beticola genome.</title>
        <authorList>
            <person name="Wyatt N.A."/>
            <person name="Spanner R.E."/>
            <person name="Bolton M.D."/>
        </authorList>
    </citation>
    <scope>NUCLEOTIDE SEQUENCE [LARGE SCALE GENOMIC DNA]</scope>
    <source>
        <strain evidence="10">Cb09-40</strain>
    </source>
</reference>
<evidence type="ECO:0000256" key="2">
    <source>
        <dbReference type="ARBA" id="ARBA00022559"/>
    </source>
</evidence>
<evidence type="ECO:0000256" key="7">
    <source>
        <dbReference type="ARBA" id="ARBA00025795"/>
    </source>
</evidence>
<gene>
    <name evidence="9" type="ORF">CB0940_01482</name>
    <name evidence="10" type="ORF">RHO25_001529</name>
</gene>
<accession>A0A2G5IBC3</accession>
<evidence type="ECO:0000256" key="5">
    <source>
        <dbReference type="ARBA" id="ARBA00023002"/>
    </source>
</evidence>
<sequence>MVAGLKEGINVGADFGLLVGQTATLANRDPLAGTFNLDDLRAHNFPIEHDVSLSRQDIYQGNNLVFNQNVFNEVLDFYEGMNAATIPVAAQTIWSRVETQRRLNPNTLIYGPRQLFLSLGETSLYLSVMGDPLTGVAPVSYVKSLFENERLPYEQGWQKSLLETNFVTLGAMIGQLVLNDAPDFARDLPNLNAGGLRDAFALRDPLTGIIGNATCGLLGTC</sequence>
<evidence type="ECO:0000256" key="4">
    <source>
        <dbReference type="ARBA" id="ARBA00022723"/>
    </source>
</evidence>
<evidence type="ECO:0000259" key="8">
    <source>
        <dbReference type="PROSITE" id="PS51405"/>
    </source>
</evidence>
<dbReference type="InterPro" id="IPR000028">
    <property type="entry name" value="Chloroperoxidase"/>
</dbReference>
<dbReference type="GO" id="GO:0004601">
    <property type="term" value="F:peroxidase activity"/>
    <property type="evidence" value="ECO:0007669"/>
    <property type="project" value="UniProtKB-KW"/>
</dbReference>
<dbReference type="GO" id="GO:0046872">
    <property type="term" value="F:metal ion binding"/>
    <property type="evidence" value="ECO:0007669"/>
    <property type="project" value="UniProtKB-KW"/>
</dbReference>
<keyword evidence="12" id="KW-1185">Reference proteome</keyword>
<dbReference type="OrthoDB" id="407298at2759"/>
<keyword evidence="5" id="KW-0560">Oxidoreductase</keyword>
<dbReference type="Gene3D" id="1.10.489.10">
    <property type="entry name" value="Chloroperoxidase-like"/>
    <property type="match status" value="1"/>
</dbReference>
<dbReference type="PANTHER" id="PTHR33577:SF9">
    <property type="entry name" value="PEROXIDASE STCC"/>
    <property type="match status" value="1"/>
</dbReference>
<evidence type="ECO:0000313" key="12">
    <source>
        <dbReference type="Proteomes" id="UP001302367"/>
    </source>
</evidence>
<evidence type="ECO:0000256" key="1">
    <source>
        <dbReference type="ARBA" id="ARBA00001970"/>
    </source>
</evidence>
<evidence type="ECO:0000313" key="10">
    <source>
        <dbReference type="EMBL" id="WPA96921.1"/>
    </source>
</evidence>
<keyword evidence="3" id="KW-0349">Heme</keyword>
<keyword evidence="6" id="KW-0408">Iron</keyword>
<keyword evidence="2 9" id="KW-0575">Peroxidase</keyword>
<proteinExistence type="inferred from homology"/>
<evidence type="ECO:0000313" key="11">
    <source>
        <dbReference type="Proteomes" id="UP000230605"/>
    </source>
</evidence>
<dbReference type="EMBL" id="CP134184">
    <property type="protein sequence ID" value="WPA96921.1"/>
    <property type="molecule type" value="Genomic_DNA"/>
</dbReference>
<dbReference type="Pfam" id="PF01328">
    <property type="entry name" value="Peroxidase_2"/>
    <property type="match status" value="1"/>
</dbReference>
<protein>
    <submittedName>
        <fullName evidence="9">Putative sterigmatocystin biosynthesis peroxidase stcC</fullName>
    </submittedName>
</protein>
<keyword evidence="4" id="KW-0479">Metal-binding</keyword>
<comment type="cofactor">
    <cofactor evidence="1">
        <name>heme b</name>
        <dbReference type="ChEBI" id="CHEBI:60344"/>
    </cofactor>
</comment>
<feature type="domain" description="Heme haloperoxidase family profile" evidence="8">
    <location>
        <begin position="1"/>
        <end position="178"/>
    </location>
</feature>